<feature type="compositionally biased region" description="Basic and acidic residues" evidence="4">
    <location>
        <begin position="265"/>
        <end position="324"/>
    </location>
</feature>
<keyword evidence="2" id="KW-0479">Metal-binding</keyword>
<keyword evidence="3" id="KW-0408">Iron</keyword>
<keyword evidence="1" id="KW-0349">Heme</keyword>
<dbReference type="InterPro" id="IPR007138">
    <property type="entry name" value="ABM_dom"/>
</dbReference>
<dbReference type="PROSITE" id="PS51725">
    <property type="entry name" value="ABM"/>
    <property type="match status" value="1"/>
</dbReference>
<dbReference type="PANTHER" id="PTHR36843:SF1">
    <property type="entry name" value="COPROHEME DECARBOXYLASE"/>
    <property type="match status" value="1"/>
</dbReference>
<protein>
    <submittedName>
        <fullName evidence="6">Heme-binding protein</fullName>
    </submittedName>
</protein>
<dbReference type="AlphaFoldDB" id="A0ABD5V8E7"/>
<proteinExistence type="predicted"/>
<name>A0ABD5V8E7_9EURY</name>
<evidence type="ECO:0000256" key="3">
    <source>
        <dbReference type="ARBA" id="ARBA00023004"/>
    </source>
</evidence>
<evidence type="ECO:0000313" key="6">
    <source>
        <dbReference type="EMBL" id="MFC6951835.1"/>
    </source>
</evidence>
<accession>A0ABD5V8E7</accession>
<evidence type="ECO:0000256" key="4">
    <source>
        <dbReference type="SAM" id="MobiDB-lite"/>
    </source>
</evidence>
<evidence type="ECO:0000256" key="1">
    <source>
        <dbReference type="ARBA" id="ARBA00022617"/>
    </source>
</evidence>
<dbReference type="RefSeq" id="WP_336348845.1">
    <property type="nucleotide sequence ID" value="NZ_JAZAQL010000001.1"/>
</dbReference>
<dbReference type="PANTHER" id="PTHR36843">
    <property type="entry name" value="HEME-DEPENDENT PEROXIDASE YWFI-RELATED"/>
    <property type="match status" value="1"/>
</dbReference>
<gene>
    <name evidence="6" type="ORF">ACFQGB_03075</name>
</gene>
<dbReference type="InterPro" id="IPR010644">
    <property type="entry name" value="ChdC/CLD"/>
</dbReference>
<dbReference type="Pfam" id="PF03992">
    <property type="entry name" value="ABM"/>
    <property type="match status" value="1"/>
</dbReference>
<reference evidence="6 7" key="1">
    <citation type="journal article" date="2019" name="Int. J. Syst. Evol. Microbiol.">
        <title>The Global Catalogue of Microorganisms (GCM) 10K type strain sequencing project: providing services to taxonomists for standard genome sequencing and annotation.</title>
        <authorList>
            <consortium name="The Broad Institute Genomics Platform"/>
            <consortium name="The Broad Institute Genome Sequencing Center for Infectious Disease"/>
            <person name="Wu L."/>
            <person name="Ma J."/>
        </authorList>
    </citation>
    <scope>NUCLEOTIDE SEQUENCE [LARGE SCALE GENOMIC DNA]</scope>
    <source>
        <strain evidence="6 7">GX26</strain>
    </source>
</reference>
<dbReference type="Gene3D" id="3.30.70.100">
    <property type="match status" value="1"/>
</dbReference>
<evidence type="ECO:0000313" key="7">
    <source>
        <dbReference type="Proteomes" id="UP001596395"/>
    </source>
</evidence>
<organism evidence="6 7">
    <name type="scientific">Halorubellus litoreus</name>
    <dbReference type="NCBI Taxonomy" id="755308"/>
    <lineage>
        <taxon>Archaea</taxon>
        <taxon>Methanobacteriati</taxon>
        <taxon>Methanobacteriota</taxon>
        <taxon>Stenosarchaea group</taxon>
        <taxon>Halobacteria</taxon>
        <taxon>Halobacteriales</taxon>
        <taxon>Halorubellaceae</taxon>
        <taxon>Halorubellus</taxon>
    </lineage>
</organism>
<sequence>MEQREPPLTAEGSYVLHDFRTVDWDAWREAPEHERERALEAGEDFLVHREHAARSEGGESACYSVMGHKADLLFLHLRPTMADLDRIERSFEDTALAAFTERATSYVSVTEASGYGEQTREYLAGETDEDAAIGDYIDDRLHPEIPDSEFVSFYPMSKRRQPEQNWYDTPYDERAEHIMRHADIGRDYAGKVDQMICSSVGMDAHEWGITLWADDLSNVKDLLNEMRFDPSTSQFADFGDFLVGRKFPPADLPAFFAGEDIPVPEGERDAADAEGGHHDHGHGDDDGHHHGDDGGHHHGEGDHHHGDDDGHHHGDDAERAHGDDAGGPPADVRDELEAEGVYGGQPHGEDVYAVVLYSDADVDELYEEMDGLRGNFEHYDRHVKTAVYENPDGPHAVASVWEAQEAADTASGFLTDLPGIVRQAGDDADADTWGTMGMFYTTKPEKREDFVDKFETVGGVLADMDGHVKTDLLANVEDENDMFIASRWQSRGDAMAFFRSDAFSDTVDWGRDVLADRPRHVFLA</sequence>
<evidence type="ECO:0000259" key="5">
    <source>
        <dbReference type="PROSITE" id="PS51725"/>
    </source>
</evidence>
<dbReference type="Pfam" id="PF06778">
    <property type="entry name" value="Chlor_dismutase"/>
    <property type="match status" value="1"/>
</dbReference>
<feature type="domain" description="ABM" evidence="5">
    <location>
        <begin position="434"/>
        <end position="522"/>
    </location>
</feature>
<dbReference type="GO" id="GO:0046872">
    <property type="term" value="F:metal ion binding"/>
    <property type="evidence" value="ECO:0007669"/>
    <property type="project" value="UniProtKB-KW"/>
</dbReference>
<dbReference type="NCBIfam" id="NF008913">
    <property type="entry name" value="PRK12276.1"/>
    <property type="match status" value="1"/>
</dbReference>
<dbReference type="Proteomes" id="UP001596395">
    <property type="component" value="Unassembled WGS sequence"/>
</dbReference>
<comment type="caution">
    <text evidence="6">The sequence shown here is derived from an EMBL/GenBank/DDBJ whole genome shotgun (WGS) entry which is preliminary data.</text>
</comment>
<dbReference type="SUPFAM" id="SSF54909">
    <property type="entry name" value="Dimeric alpha+beta barrel"/>
    <property type="match status" value="2"/>
</dbReference>
<dbReference type="InterPro" id="IPR011008">
    <property type="entry name" value="Dimeric_a/b-barrel"/>
</dbReference>
<feature type="region of interest" description="Disordered" evidence="4">
    <location>
        <begin position="256"/>
        <end position="332"/>
    </location>
</feature>
<evidence type="ECO:0000256" key="2">
    <source>
        <dbReference type="ARBA" id="ARBA00022723"/>
    </source>
</evidence>
<dbReference type="EMBL" id="JBHSXN010000001">
    <property type="protein sequence ID" value="MFC6951835.1"/>
    <property type="molecule type" value="Genomic_DNA"/>
</dbReference>
<dbReference type="NCBIfam" id="NF007124">
    <property type="entry name" value="PRK09565.1"/>
    <property type="match status" value="2"/>
</dbReference>
<keyword evidence="7" id="KW-1185">Reference proteome</keyword>
<dbReference type="Gene3D" id="3.30.70.1030">
    <property type="entry name" value="Apc35880, domain 1"/>
    <property type="match status" value="2"/>
</dbReference>